<dbReference type="GO" id="GO:0005829">
    <property type="term" value="C:cytosol"/>
    <property type="evidence" value="ECO:0007669"/>
    <property type="project" value="TreeGrafter"/>
</dbReference>
<feature type="domain" description="YqgF/RNase H-like" evidence="6">
    <location>
        <begin position="1"/>
        <end position="101"/>
    </location>
</feature>
<dbReference type="HAMAP" id="MF_00651">
    <property type="entry name" value="Nuclease_YqgF"/>
    <property type="match status" value="1"/>
</dbReference>
<comment type="subcellular location">
    <subcellularLocation>
        <location evidence="5">Cytoplasm</location>
    </subcellularLocation>
</comment>
<proteinExistence type="inferred from homology"/>
<dbReference type="RefSeq" id="WP_008870897.1">
    <property type="nucleotide sequence ID" value="NZ_ACJN02000003.1"/>
</dbReference>
<dbReference type="SMART" id="SM00732">
    <property type="entry name" value="YqgFc"/>
    <property type="match status" value="1"/>
</dbReference>
<dbReference type="PANTHER" id="PTHR33317:SF4">
    <property type="entry name" value="POLYNUCLEOTIDYL TRANSFERASE, RIBONUCLEASE H-LIKE SUPERFAMILY PROTEIN"/>
    <property type="match status" value="1"/>
</dbReference>
<comment type="function">
    <text evidence="5">Could be a nuclease involved in processing of the 5'-end of pre-16S rRNA.</text>
</comment>
<evidence type="ECO:0000313" key="8">
    <source>
        <dbReference type="Proteomes" id="UP000005496"/>
    </source>
</evidence>
<dbReference type="Pfam" id="PF03652">
    <property type="entry name" value="RuvX"/>
    <property type="match status" value="1"/>
</dbReference>
<evidence type="ECO:0000256" key="5">
    <source>
        <dbReference type="HAMAP-Rule" id="MF_00651"/>
    </source>
</evidence>
<reference evidence="7" key="1">
    <citation type="submission" date="2010-05" db="EMBL/GenBank/DDBJ databases">
        <title>The draft genome of Desulfonatronospira thiodismutans ASO3-1.</title>
        <authorList>
            <consortium name="US DOE Joint Genome Institute (JGI-PGF)"/>
            <person name="Lucas S."/>
            <person name="Copeland A."/>
            <person name="Lapidus A."/>
            <person name="Cheng J.-F."/>
            <person name="Bruce D."/>
            <person name="Goodwin L."/>
            <person name="Pitluck S."/>
            <person name="Chertkov O."/>
            <person name="Brettin T."/>
            <person name="Detter J.C."/>
            <person name="Han C."/>
            <person name="Land M.L."/>
            <person name="Hauser L."/>
            <person name="Kyrpides N."/>
            <person name="Mikhailova N."/>
            <person name="Muyzer G."/>
            <person name="Woyke T."/>
        </authorList>
    </citation>
    <scope>NUCLEOTIDE SEQUENCE [LARGE SCALE GENOMIC DNA]</scope>
    <source>
        <strain evidence="7">ASO3-1</strain>
    </source>
</reference>
<dbReference type="GO" id="GO:0004518">
    <property type="term" value="F:nuclease activity"/>
    <property type="evidence" value="ECO:0007669"/>
    <property type="project" value="UniProtKB-KW"/>
</dbReference>
<protein>
    <recommendedName>
        <fullName evidence="5">Putative pre-16S rRNA nuclease</fullName>
        <ecNumber evidence="5">3.1.-.-</ecNumber>
    </recommendedName>
</protein>
<dbReference type="EC" id="3.1.-.-" evidence="5"/>
<evidence type="ECO:0000256" key="3">
    <source>
        <dbReference type="ARBA" id="ARBA00022722"/>
    </source>
</evidence>
<sequence>MKYLGIDFGIKRVGLAVSDEKGKMVFPLKTIHRSTRENLFLELLNIIQERGIEAIVLGLPLGPDGEKSLTCRQAENFMQSLDRRTDLPIYTVNEAYTSMEAEDILNRCGIRVEKQKESLDQAAAVIILESFLAGIPLREG</sequence>
<accession>D6SS81</accession>
<keyword evidence="3 5" id="KW-0540">Nuclease</keyword>
<dbReference type="InterPro" id="IPR012337">
    <property type="entry name" value="RNaseH-like_sf"/>
</dbReference>
<dbReference type="Gene3D" id="3.30.420.140">
    <property type="entry name" value="YqgF/RNase H-like domain"/>
    <property type="match status" value="1"/>
</dbReference>
<dbReference type="SUPFAM" id="SSF53098">
    <property type="entry name" value="Ribonuclease H-like"/>
    <property type="match status" value="1"/>
</dbReference>
<dbReference type="PANTHER" id="PTHR33317">
    <property type="entry name" value="POLYNUCLEOTIDYL TRANSFERASE, RIBONUCLEASE H-LIKE SUPERFAMILY PROTEIN"/>
    <property type="match status" value="1"/>
</dbReference>
<dbReference type="eggNOG" id="COG0816">
    <property type="taxonomic scope" value="Bacteria"/>
</dbReference>
<comment type="caution">
    <text evidence="7">The sequence shown here is derived from an EMBL/GenBank/DDBJ whole genome shotgun (WGS) entry which is preliminary data.</text>
</comment>
<dbReference type="EMBL" id="ACJN02000003">
    <property type="protein sequence ID" value="EFI33547.1"/>
    <property type="molecule type" value="Genomic_DNA"/>
</dbReference>
<keyword evidence="1 5" id="KW-0963">Cytoplasm</keyword>
<evidence type="ECO:0000256" key="1">
    <source>
        <dbReference type="ARBA" id="ARBA00022490"/>
    </source>
</evidence>
<keyword evidence="4 5" id="KW-0378">Hydrolase</keyword>
<dbReference type="AlphaFoldDB" id="D6SS81"/>
<evidence type="ECO:0000256" key="4">
    <source>
        <dbReference type="ARBA" id="ARBA00022801"/>
    </source>
</evidence>
<name>D6SS81_9BACT</name>
<dbReference type="CDD" id="cd16964">
    <property type="entry name" value="YqgF"/>
    <property type="match status" value="1"/>
</dbReference>
<dbReference type="InterPro" id="IPR005227">
    <property type="entry name" value="YqgF"/>
</dbReference>
<dbReference type="NCBIfam" id="TIGR00250">
    <property type="entry name" value="RNAse_H_YqgF"/>
    <property type="match status" value="1"/>
</dbReference>
<keyword evidence="8" id="KW-1185">Reference proteome</keyword>
<evidence type="ECO:0000313" key="7">
    <source>
        <dbReference type="EMBL" id="EFI33547.1"/>
    </source>
</evidence>
<dbReference type="OrthoDB" id="9796140at2"/>
<dbReference type="InterPro" id="IPR006641">
    <property type="entry name" value="YqgF/RNaseH-like_dom"/>
</dbReference>
<evidence type="ECO:0000259" key="6">
    <source>
        <dbReference type="SMART" id="SM00732"/>
    </source>
</evidence>
<gene>
    <name evidence="7" type="ORF">Dthio_PD0881</name>
</gene>
<comment type="similarity">
    <text evidence="5">Belongs to the YqgF HJR family.</text>
</comment>
<dbReference type="GO" id="GO:0000967">
    <property type="term" value="P:rRNA 5'-end processing"/>
    <property type="evidence" value="ECO:0007669"/>
    <property type="project" value="UniProtKB-UniRule"/>
</dbReference>
<evidence type="ECO:0000256" key="2">
    <source>
        <dbReference type="ARBA" id="ARBA00022517"/>
    </source>
</evidence>
<dbReference type="InterPro" id="IPR037027">
    <property type="entry name" value="YqgF/RNaseH-like_dom_sf"/>
</dbReference>
<keyword evidence="2 5" id="KW-0690">Ribosome biogenesis</keyword>
<dbReference type="Proteomes" id="UP000005496">
    <property type="component" value="Unassembled WGS sequence"/>
</dbReference>
<organism evidence="7 8">
    <name type="scientific">Desulfonatronospira thiodismutans ASO3-1</name>
    <dbReference type="NCBI Taxonomy" id="555779"/>
    <lineage>
        <taxon>Bacteria</taxon>
        <taxon>Pseudomonadati</taxon>
        <taxon>Thermodesulfobacteriota</taxon>
        <taxon>Desulfovibrionia</taxon>
        <taxon>Desulfovibrionales</taxon>
        <taxon>Desulfonatronovibrionaceae</taxon>
        <taxon>Desulfonatronospira</taxon>
    </lineage>
</organism>
<dbReference type="GO" id="GO:0016788">
    <property type="term" value="F:hydrolase activity, acting on ester bonds"/>
    <property type="evidence" value="ECO:0007669"/>
    <property type="project" value="UniProtKB-UniRule"/>
</dbReference>